<protein>
    <submittedName>
        <fullName evidence="2">Multidrug transporter</fullName>
    </submittedName>
</protein>
<feature type="non-terminal residue" evidence="2">
    <location>
        <position position="1"/>
    </location>
</feature>
<evidence type="ECO:0000313" key="2">
    <source>
        <dbReference type="EMBL" id="RKH82367.1"/>
    </source>
</evidence>
<dbReference type="PANTHER" id="PTHR30203">
    <property type="entry name" value="OUTER MEMBRANE CATION EFFLUX PROTEIN"/>
    <property type="match status" value="1"/>
</dbReference>
<dbReference type="RefSeq" id="WP_158626228.1">
    <property type="nucleotide sequence ID" value="NZ_RAWI01001033.1"/>
</dbReference>
<dbReference type="PANTHER" id="PTHR30203:SF32">
    <property type="entry name" value="CATION EFFLUX SYSTEM PROTEIN CUSC"/>
    <property type="match status" value="1"/>
</dbReference>
<evidence type="ECO:0000256" key="1">
    <source>
        <dbReference type="ARBA" id="ARBA00007613"/>
    </source>
</evidence>
<comment type="caution">
    <text evidence="2">The sequence shown here is derived from an EMBL/GenBank/DDBJ whole genome shotgun (WGS) entry which is preliminary data.</text>
</comment>
<keyword evidence="3" id="KW-1185">Reference proteome</keyword>
<dbReference type="EMBL" id="RAWI01001033">
    <property type="protein sequence ID" value="RKH82367.1"/>
    <property type="molecule type" value="Genomic_DNA"/>
</dbReference>
<dbReference type="Proteomes" id="UP000278907">
    <property type="component" value="Unassembled WGS sequence"/>
</dbReference>
<proteinExistence type="inferred from homology"/>
<evidence type="ECO:0000313" key="3">
    <source>
        <dbReference type="Proteomes" id="UP000278907"/>
    </source>
</evidence>
<sequence length="122" mass="13298">QPIFDAGRNRANLDVATVSRDIAIAQYERSIQTSFREVADALAGRATLGEQLRAQTAQTNALAVTYRLADLRYRAGAASYLDALDAQRSLFTAQQALVQTQALQLQNLVALYRVLGGGWKGE</sequence>
<reference evidence="2 3" key="1">
    <citation type="submission" date="2018-09" db="EMBL/GenBank/DDBJ databases">
        <authorList>
            <person name="Livingstone P.G."/>
            <person name="Whitworth D.E."/>
        </authorList>
    </citation>
    <scope>NUCLEOTIDE SEQUENCE [LARGE SCALE GENOMIC DNA]</scope>
    <source>
        <strain evidence="2 3">CA031B</strain>
    </source>
</reference>
<comment type="similarity">
    <text evidence="1">Belongs to the outer membrane factor (OMF) (TC 1.B.17) family.</text>
</comment>
<dbReference type="InterPro" id="IPR010131">
    <property type="entry name" value="MdtP/NodT-like"/>
</dbReference>
<accession>A0ABX9Q5F0</accession>
<dbReference type="InterPro" id="IPR003423">
    <property type="entry name" value="OMP_efflux"/>
</dbReference>
<gene>
    <name evidence="2" type="ORF">D7Y13_42940</name>
</gene>
<dbReference type="Gene3D" id="1.20.1600.10">
    <property type="entry name" value="Outer membrane efflux proteins (OEP)"/>
    <property type="match status" value="1"/>
</dbReference>
<dbReference type="Pfam" id="PF02321">
    <property type="entry name" value="OEP"/>
    <property type="match status" value="1"/>
</dbReference>
<organism evidence="2 3">
    <name type="scientific">Corallococcus praedator</name>
    <dbReference type="NCBI Taxonomy" id="2316724"/>
    <lineage>
        <taxon>Bacteria</taxon>
        <taxon>Pseudomonadati</taxon>
        <taxon>Myxococcota</taxon>
        <taxon>Myxococcia</taxon>
        <taxon>Myxococcales</taxon>
        <taxon>Cystobacterineae</taxon>
        <taxon>Myxococcaceae</taxon>
        <taxon>Corallococcus</taxon>
    </lineage>
</organism>
<name>A0ABX9Q5F0_9BACT</name>
<dbReference type="SUPFAM" id="SSF56954">
    <property type="entry name" value="Outer membrane efflux proteins (OEP)"/>
    <property type="match status" value="1"/>
</dbReference>